<comment type="similarity">
    <text evidence="1">Belongs to the LysR transcriptional regulatory family.</text>
</comment>
<dbReference type="PROSITE" id="PS50931">
    <property type="entry name" value="HTH_LYSR"/>
    <property type="match status" value="1"/>
</dbReference>
<dbReference type="GO" id="GO:0000976">
    <property type="term" value="F:transcription cis-regulatory region binding"/>
    <property type="evidence" value="ECO:0007669"/>
    <property type="project" value="TreeGrafter"/>
</dbReference>
<keyword evidence="7" id="KW-1185">Reference proteome</keyword>
<gene>
    <name evidence="6" type="ORF">SAMN02745823_03555</name>
</gene>
<accession>A0A1M5ZD49</accession>
<keyword evidence="2" id="KW-0805">Transcription regulation</keyword>
<dbReference type="FunFam" id="1.10.10.10:FF:000001">
    <property type="entry name" value="LysR family transcriptional regulator"/>
    <property type="match status" value="1"/>
</dbReference>
<evidence type="ECO:0000256" key="1">
    <source>
        <dbReference type="ARBA" id="ARBA00009437"/>
    </source>
</evidence>
<dbReference type="InterPro" id="IPR000847">
    <property type="entry name" value="LysR_HTH_N"/>
</dbReference>
<proteinExistence type="inferred from homology"/>
<dbReference type="SUPFAM" id="SSF46785">
    <property type="entry name" value="Winged helix' DNA-binding domain"/>
    <property type="match status" value="1"/>
</dbReference>
<dbReference type="Proteomes" id="UP000183995">
    <property type="component" value="Unassembled WGS sequence"/>
</dbReference>
<reference evidence="6 7" key="1">
    <citation type="submission" date="2016-11" db="EMBL/GenBank/DDBJ databases">
        <authorList>
            <person name="Jaros S."/>
            <person name="Januszkiewicz K."/>
            <person name="Wedrychowicz H."/>
        </authorList>
    </citation>
    <scope>NUCLEOTIDE SEQUENCE [LARGE SCALE GENOMIC DNA]</scope>
    <source>
        <strain evidence="6 7">DSM 10068</strain>
    </source>
</reference>
<dbReference type="PANTHER" id="PTHR30126">
    <property type="entry name" value="HTH-TYPE TRANSCRIPTIONAL REGULATOR"/>
    <property type="match status" value="1"/>
</dbReference>
<organism evidence="6 7">
    <name type="scientific">Sporobacter termitidis DSM 10068</name>
    <dbReference type="NCBI Taxonomy" id="1123282"/>
    <lineage>
        <taxon>Bacteria</taxon>
        <taxon>Bacillati</taxon>
        <taxon>Bacillota</taxon>
        <taxon>Clostridia</taxon>
        <taxon>Eubacteriales</taxon>
        <taxon>Oscillospiraceae</taxon>
        <taxon>Sporobacter</taxon>
    </lineage>
</organism>
<dbReference type="AlphaFoldDB" id="A0A1M5ZD49"/>
<keyword evidence="3 6" id="KW-0238">DNA-binding</keyword>
<evidence type="ECO:0000256" key="4">
    <source>
        <dbReference type="ARBA" id="ARBA00023163"/>
    </source>
</evidence>
<dbReference type="GO" id="GO:0003700">
    <property type="term" value="F:DNA-binding transcription factor activity"/>
    <property type="evidence" value="ECO:0007669"/>
    <property type="project" value="InterPro"/>
</dbReference>
<evidence type="ECO:0000256" key="3">
    <source>
        <dbReference type="ARBA" id="ARBA00023125"/>
    </source>
</evidence>
<evidence type="ECO:0000313" key="7">
    <source>
        <dbReference type="Proteomes" id="UP000183995"/>
    </source>
</evidence>
<dbReference type="PANTHER" id="PTHR30126:SF39">
    <property type="entry name" value="HTH-TYPE TRANSCRIPTIONAL REGULATOR CYSL"/>
    <property type="match status" value="1"/>
</dbReference>
<evidence type="ECO:0000259" key="5">
    <source>
        <dbReference type="PROSITE" id="PS50931"/>
    </source>
</evidence>
<dbReference type="Gene3D" id="3.40.190.290">
    <property type="match status" value="1"/>
</dbReference>
<dbReference type="OrthoDB" id="9785745at2"/>
<keyword evidence="4" id="KW-0804">Transcription</keyword>
<dbReference type="InterPro" id="IPR036388">
    <property type="entry name" value="WH-like_DNA-bd_sf"/>
</dbReference>
<dbReference type="CDD" id="cd08420">
    <property type="entry name" value="PBP2_CysL_like"/>
    <property type="match status" value="1"/>
</dbReference>
<dbReference type="InterPro" id="IPR005119">
    <property type="entry name" value="LysR_subst-bd"/>
</dbReference>
<protein>
    <submittedName>
        <fullName evidence="6">DNA-binding transcriptional regulator, LysR family</fullName>
    </submittedName>
</protein>
<evidence type="ECO:0000256" key="2">
    <source>
        <dbReference type="ARBA" id="ARBA00023015"/>
    </source>
</evidence>
<evidence type="ECO:0000313" key="6">
    <source>
        <dbReference type="EMBL" id="SHI22136.1"/>
    </source>
</evidence>
<dbReference type="Gene3D" id="1.10.10.10">
    <property type="entry name" value="Winged helix-like DNA-binding domain superfamily/Winged helix DNA-binding domain"/>
    <property type="match status" value="1"/>
</dbReference>
<dbReference type="RefSeq" id="WP_073082245.1">
    <property type="nucleotide sequence ID" value="NZ_FQXV01000017.1"/>
</dbReference>
<dbReference type="Pfam" id="PF00126">
    <property type="entry name" value="HTH_1"/>
    <property type="match status" value="1"/>
</dbReference>
<dbReference type="PRINTS" id="PR00039">
    <property type="entry name" value="HTHLYSR"/>
</dbReference>
<name>A0A1M5ZD49_9FIRM</name>
<sequence length="292" mass="32839">MTLRHYQIFVAVCDAMNMTAAAESLFMSQPAVSQAIAELEKNYEVRLFERLSRKLYLTEAGEKLLGYARHMLRMNDDVEKDMKLLRESGTIRLGASVTVGAYVLPRLVSAFKEENRRTAVRVVEDNTRQIEHLIMTDQLDFGIVEGDTVSPDIVVHPLMDDELTLVCARTHRFAGLSAVMPEELEKEDFIVREKGSGTRKTFEDTMALNGLSWREAWTCNNADTIRAAVAAGLGVSVISARAVARDAASGLLCALPVKALQFRRTFKIVYHKNKFLTVPMRKFMELCMKSRA</sequence>
<dbReference type="SUPFAM" id="SSF53850">
    <property type="entry name" value="Periplasmic binding protein-like II"/>
    <property type="match status" value="1"/>
</dbReference>
<feature type="domain" description="HTH lysR-type" evidence="5">
    <location>
        <begin position="1"/>
        <end position="58"/>
    </location>
</feature>
<dbReference type="InterPro" id="IPR036390">
    <property type="entry name" value="WH_DNA-bd_sf"/>
</dbReference>
<dbReference type="STRING" id="1123282.SAMN02745823_03555"/>
<dbReference type="EMBL" id="FQXV01000017">
    <property type="protein sequence ID" value="SHI22136.1"/>
    <property type="molecule type" value="Genomic_DNA"/>
</dbReference>
<dbReference type="Pfam" id="PF03466">
    <property type="entry name" value="LysR_substrate"/>
    <property type="match status" value="1"/>
</dbReference>